<organism evidence="3 4">
    <name type="scientific">Dioszegia hungarica</name>
    <dbReference type="NCBI Taxonomy" id="4972"/>
    <lineage>
        <taxon>Eukaryota</taxon>
        <taxon>Fungi</taxon>
        <taxon>Dikarya</taxon>
        <taxon>Basidiomycota</taxon>
        <taxon>Agaricomycotina</taxon>
        <taxon>Tremellomycetes</taxon>
        <taxon>Tremellales</taxon>
        <taxon>Bulleribasidiaceae</taxon>
        <taxon>Dioszegia</taxon>
    </lineage>
</organism>
<dbReference type="SUPFAM" id="SSF81383">
    <property type="entry name" value="F-box domain"/>
    <property type="match status" value="1"/>
</dbReference>
<comment type="caution">
    <text evidence="3">The sequence shown here is derived from an EMBL/GenBank/DDBJ whole genome shotgun (WGS) entry which is preliminary data.</text>
</comment>
<gene>
    <name evidence="3" type="ORF">MKK02DRAFT_21943</name>
</gene>
<evidence type="ECO:0000313" key="4">
    <source>
        <dbReference type="Proteomes" id="UP001164286"/>
    </source>
</evidence>
<dbReference type="InterPro" id="IPR036047">
    <property type="entry name" value="F-box-like_dom_sf"/>
</dbReference>
<feature type="region of interest" description="Disordered" evidence="1">
    <location>
        <begin position="12"/>
        <end position="35"/>
    </location>
</feature>
<keyword evidence="4" id="KW-1185">Reference proteome</keyword>
<proteinExistence type="predicted"/>
<reference evidence="3" key="1">
    <citation type="journal article" date="2022" name="G3 (Bethesda)">
        <title>High quality genome of the basidiomycete yeast Dioszegia hungarica PDD-24b-2 isolated from cloud water.</title>
        <authorList>
            <person name="Jarrige D."/>
            <person name="Haridas S."/>
            <person name="Bleykasten-Grosshans C."/>
            <person name="Joly M."/>
            <person name="Nadalig T."/>
            <person name="Sancelme M."/>
            <person name="Vuilleumier S."/>
            <person name="Grigoriev I.V."/>
            <person name="Amato P."/>
            <person name="Bringel F."/>
        </authorList>
    </citation>
    <scope>NUCLEOTIDE SEQUENCE</scope>
    <source>
        <strain evidence="3">PDD-24b-2</strain>
    </source>
</reference>
<evidence type="ECO:0000259" key="2">
    <source>
        <dbReference type="PROSITE" id="PS50181"/>
    </source>
</evidence>
<sequence length="682" mass="76731">MNITPSTIFNFLRNQGRRGPPAGDDEPNPEGEPLPAARRQSLDAAFGRIAPRPILPAAYETPDPSGRCWLIELPEELLVKVFSALDRVSLARCMRVCGTIHDLLTTNPHLALQTLLSFSSLRLNPNALIPSQTNLHLSPPSPAELLARLRDRLDRFDRLDPTRTTSMRMQETEGSLYEYLEGVLLKSVGGSRGRPTNTIGIYDVRGVGAVQAALAPPPPAAAESSGTMTIDDQVFENDDREDDWEEMEEGDEVAEKIRRSKKFDFGVSEFAVDPGQDLLVLVELTGRLRSARQYVILFHLLSLETLEPHPLARQHVLEWPIVHSRKEVSLGFQICDDGMFVLNHNIRSGQYDQICGWQWTSGRLAVTLKAFPTMTFESFILLSPTSLLVPTIITHLDPESTTQEDLNNPSDLSWTHHLHLYAFPSLASISLPDDSSEPFPPPHAVTHITTFDLPEFVVDLTDEMPPPRMTIRTDPPPRHTFPTHPVDLVQPFSPHPESGVIIIEFFCQMPAGRMPHYVMACQKRTFIQYLPAPTSPLLKQAWPRQAPVVKWETISPKVRMFGPDMKSSNWVCYVYQDRYVASTSSRRNSHDPLDYNAKIRLYDFNPLRVKREALHASAGIDGEERGVTLITGETVLRNILPLAYEVRTGSEFPYTFVEMEGQAEVLLLDDERLIAVYVSRQV</sequence>
<dbReference type="PROSITE" id="PS50181">
    <property type="entry name" value="FBOX"/>
    <property type="match status" value="1"/>
</dbReference>
<accession>A0AA38LXN1</accession>
<dbReference type="Gene3D" id="1.20.1280.50">
    <property type="match status" value="1"/>
</dbReference>
<dbReference type="GeneID" id="77725689"/>
<feature type="domain" description="F-box" evidence="2">
    <location>
        <begin position="67"/>
        <end position="115"/>
    </location>
</feature>
<evidence type="ECO:0000313" key="3">
    <source>
        <dbReference type="EMBL" id="KAI9638833.1"/>
    </source>
</evidence>
<evidence type="ECO:0000256" key="1">
    <source>
        <dbReference type="SAM" id="MobiDB-lite"/>
    </source>
</evidence>
<dbReference type="Proteomes" id="UP001164286">
    <property type="component" value="Unassembled WGS sequence"/>
</dbReference>
<dbReference type="Pfam" id="PF12937">
    <property type="entry name" value="F-box-like"/>
    <property type="match status" value="1"/>
</dbReference>
<dbReference type="RefSeq" id="XP_052948610.1">
    <property type="nucleotide sequence ID" value="XM_053086488.1"/>
</dbReference>
<dbReference type="InterPro" id="IPR001810">
    <property type="entry name" value="F-box_dom"/>
</dbReference>
<name>A0AA38LXN1_9TREE</name>
<dbReference type="EMBL" id="JAKWFO010000002">
    <property type="protein sequence ID" value="KAI9638833.1"/>
    <property type="molecule type" value="Genomic_DNA"/>
</dbReference>
<protein>
    <recommendedName>
        <fullName evidence="2">F-box domain-containing protein</fullName>
    </recommendedName>
</protein>
<dbReference type="AlphaFoldDB" id="A0AA38LXN1"/>